<dbReference type="PROSITE" id="PS50157">
    <property type="entry name" value="ZINC_FINGER_C2H2_2"/>
    <property type="match status" value="2"/>
</dbReference>
<accession>A0A8K0V073</accession>
<reference evidence="11" key="1">
    <citation type="journal article" date="2021" name="New Phytol.">
        <title>Evolutionary innovations through gain and loss of genes in the ectomycorrhizal Boletales.</title>
        <authorList>
            <person name="Wu G."/>
            <person name="Miyauchi S."/>
            <person name="Morin E."/>
            <person name="Kuo A."/>
            <person name="Drula E."/>
            <person name="Varga T."/>
            <person name="Kohler A."/>
            <person name="Feng B."/>
            <person name="Cao Y."/>
            <person name="Lipzen A."/>
            <person name="Daum C."/>
            <person name="Hundley H."/>
            <person name="Pangilinan J."/>
            <person name="Johnson J."/>
            <person name="Barry K."/>
            <person name="LaButti K."/>
            <person name="Ng V."/>
            <person name="Ahrendt S."/>
            <person name="Min B."/>
            <person name="Choi I.G."/>
            <person name="Park H."/>
            <person name="Plett J.M."/>
            <person name="Magnuson J."/>
            <person name="Spatafora J.W."/>
            <person name="Nagy L.G."/>
            <person name="Henrissat B."/>
            <person name="Grigoriev I.V."/>
            <person name="Yang Z.L."/>
            <person name="Xu J."/>
            <person name="Martin F.M."/>
        </authorList>
    </citation>
    <scope>NUCLEOTIDE SEQUENCE</scope>
    <source>
        <strain evidence="11">KKN 215</strain>
    </source>
</reference>
<dbReference type="GO" id="GO:0000978">
    <property type="term" value="F:RNA polymerase II cis-regulatory region sequence-specific DNA binding"/>
    <property type="evidence" value="ECO:0007669"/>
    <property type="project" value="TreeGrafter"/>
</dbReference>
<feature type="compositionally biased region" description="Polar residues" evidence="9">
    <location>
        <begin position="1"/>
        <end position="10"/>
    </location>
</feature>
<dbReference type="Pfam" id="PF00096">
    <property type="entry name" value="zf-C2H2"/>
    <property type="match status" value="2"/>
</dbReference>
<protein>
    <recommendedName>
        <fullName evidence="10">C2H2-type domain-containing protein</fullName>
    </recommendedName>
</protein>
<dbReference type="PROSITE" id="PS00028">
    <property type="entry name" value="ZINC_FINGER_C2H2_1"/>
    <property type="match status" value="2"/>
</dbReference>
<keyword evidence="4 8" id="KW-0863">Zinc-finger</keyword>
<dbReference type="OrthoDB" id="6077919at2759"/>
<keyword evidence="12" id="KW-1185">Reference proteome</keyword>
<dbReference type="InterPro" id="IPR036236">
    <property type="entry name" value="Znf_C2H2_sf"/>
</dbReference>
<dbReference type="FunFam" id="3.30.160.60:FF:000104">
    <property type="entry name" value="Transcriptional repressor protein YY1"/>
    <property type="match status" value="1"/>
</dbReference>
<feature type="compositionally biased region" description="Polar residues" evidence="9">
    <location>
        <begin position="82"/>
        <end position="130"/>
    </location>
</feature>
<keyword evidence="5" id="KW-0862">Zinc</keyword>
<feature type="compositionally biased region" description="Acidic residues" evidence="9">
    <location>
        <begin position="226"/>
        <end position="237"/>
    </location>
</feature>
<keyword evidence="6" id="KW-0238">DNA-binding</keyword>
<name>A0A8K0V073_9AGAR</name>
<dbReference type="AlphaFoldDB" id="A0A8K0V073"/>
<dbReference type="SMART" id="SM00355">
    <property type="entry name" value="ZnF_C2H2"/>
    <property type="match status" value="2"/>
</dbReference>
<dbReference type="PANTHER" id="PTHR14003">
    <property type="entry name" value="TRANSCRIPTIONAL REPRESSOR PROTEIN YY"/>
    <property type="match status" value="1"/>
</dbReference>
<feature type="domain" description="C2H2-type" evidence="10">
    <location>
        <begin position="167"/>
        <end position="194"/>
    </location>
</feature>
<gene>
    <name evidence="11" type="ORF">BXZ70DRAFT_21530</name>
</gene>
<feature type="compositionally biased region" description="Polar residues" evidence="9">
    <location>
        <begin position="37"/>
        <end position="72"/>
    </location>
</feature>
<evidence type="ECO:0000313" key="12">
    <source>
        <dbReference type="Proteomes" id="UP000813824"/>
    </source>
</evidence>
<dbReference type="PANTHER" id="PTHR14003:SF20">
    <property type="entry name" value="FINGER DOMAIN PROTEIN, PUTATIVE (AFU_ORTHOLOGUE AFUA_4G10380)-RELATED"/>
    <property type="match status" value="1"/>
</dbReference>
<dbReference type="FunFam" id="3.30.160.60:FF:001498">
    <property type="entry name" value="Zinc finger protein 404"/>
    <property type="match status" value="1"/>
</dbReference>
<evidence type="ECO:0000256" key="5">
    <source>
        <dbReference type="ARBA" id="ARBA00022833"/>
    </source>
</evidence>
<evidence type="ECO:0000256" key="1">
    <source>
        <dbReference type="ARBA" id="ARBA00004123"/>
    </source>
</evidence>
<sequence>MSRQPSQNADESVGRGEHRPTLPPIRDLFREELSRSVHPSQQSRYTPSSTHHSMNRSADETYVSSGQRNAHSYPSYPEDNRSATQTGHARNTSNTRYTVPGQTLPPQYNQYGHSSQAQGSNYPYTPQSSMARHPSLQAPGSSSSGLSQAPDMTSQATANATAQPHRYECTYCGKGFTRPSSLKIHINTHTGEKPYICPFEGCGRSFSVQSNMRRHARVHTRNAESQLEEESDEEAESLSEGASSGNNPR</sequence>
<dbReference type="GO" id="GO:0000981">
    <property type="term" value="F:DNA-binding transcription factor activity, RNA polymerase II-specific"/>
    <property type="evidence" value="ECO:0007669"/>
    <property type="project" value="TreeGrafter"/>
</dbReference>
<comment type="caution">
    <text evidence="11">The sequence shown here is derived from an EMBL/GenBank/DDBJ whole genome shotgun (WGS) entry which is preliminary data.</text>
</comment>
<dbReference type="Gene3D" id="3.30.160.60">
    <property type="entry name" value="Classic Zinc Finger"/>
    <property type="match status" value="2"/>
</dbReference>
<comment type="subcellular location">
    <subcellularLocation>
        <location evidence="1">Nucleus</location>
    </subcellularLocation>
</comment>
<dbReference type="GO" id="GO:0031519">
    <property type="term" value="C:PcG protein complex"/>
    <property type="evidence" value="ECO:0007669"/>
    <property type="project" value="TreeGrafter"/>
</dbReference>
<organism evidence="11 12">
    <name type="scientific">Cristinia sonorae</name>
    <dbReference type="NCBI Taxonomy" id="1940300"/>
    <lineage>
        <taxon>Eukaryota</taxon>
        <taxon>Fungi</taxon>
        <taxon>Dikarya</taxon>
        <taxon>Basidiomycota</taxon>
        <taxon>Agaricomycotina</taxon>
        <taxon>Agaricomycetes</taxon>
        <taxon>Agaricomycetidae</taxon>
        <taxon>Agaricales</taxon>
        <taxon>Pleurotineae</taxon>
        <taxon>Stephanosporaceae</taxon>
        <taxon>Cristinia</taxon>
    </lineage>
</organism>
<dbReference type="GO" id="GO:0005667">
    <property type="term" value="C:transcription regulator complex"/>
    <property type="evidence" value="ECO:0007669"/>
    <property type="project" value="TreeGrafter"/>
</dbReference>
<evidence type="ECO:0000256" key="7">
    <source>
        <dbReference type="ARBA" id="ARBA00023242"/>
    </source>
</evidence>
<feature type="region of interest" description="Disordered" evidence="9">
    <location>
        <begin position="211"/>
        <end position="249"/>
    </location>
</feature>
<dbReference type="GO" id="GO:0000785">
    <property type="term" value="C:chromatin"/>
    <property type="evidence" value="ECO:0007669"/>
    <property type="project" value="TreeGrafter"/>
</dbReference>
<dbReference type="SUPFAM" id="SSF57667">
    <property type="entry name" value="beta-beta-alpha zinc fingers"/>
    <property type="match status" value="1"/>
</dbReference>
<feature type="compositionally biased region" description="Low complexity" evidence="9">
    <location>
        <begin position="238"/>
        <end position="249"/>
    </location>
</feature>
<dbReference type="EMBL" id="JAEVFJ010000001">
    <property type="protein sequence ID" value="KAH8107917.1"/>
    <property type="molecule type" value="Genomic_DNA"/>
</dbReference>
<keyword evidence="7" id="KW-0539">Nucleus</keyword>
<evidence type="ECO:0000256" key="4">
    <source>
        <dbReference type="ARBA" id="ARBA00022771"/>
    </source>
</evidence>
<evidence type="ECO:0000313" key="11">
    <source>
        <dbReference type="EMBL" id="KAH8107917.1"/>
    </source>
</evidence>
<evidence type="ECO:0000256" key="3">
    <source>
        <dbReference type="ARBA" id="ARBA00022737"/>
    </source>
</evidence>
<keyword evidence="2" id="KW-0479">Metal-binding</keyword>
<dbReference type="InterPro" id="IPR013087">
    <property type="entry name" value="Znf_C2H2_type"/>
</dbReference>
<dbReference type="GO" id="GO:0008270">
    <property type="term" value="F:zinc ion binding"/>
    <property type="evidence" value="ECO:0007669"/>
    <property type="project" value="UniProtKB-KW"/>
</dbReference>
<feature type="region of interest" description="Disordered" evidence="9">
    <location>
        <begin position="1"/>
        <end position="162"/>
    </location>
</feature>
<evidence type="ECO:0000256" key="9">
    <source>
        <dbReference type="SAM" id="MobiDB-lite"/>
    </source>
</evidence>
<evidence type="ECO:0000259" key="10">
    <source>
        <dbReference type="PROSITE" id="PS50157"/>
    </source>
</evidence>
<feature type="compositionally biased region" description="Polar residues" evidence="9">
    <location>
        <begin position="138"/>
        <end position="162"/>
    </location>
</feature>
<keyword evidence="3" id="KW-0677">Repeat</keyword>
<proteinExistence type="predicted"/>
<dbReference type="Proteomes" id="UP000813824">
    <property type="component" value="Unassembled WGS sequence"/>
</dbReference>
<feature type="domain" description="C2H2-type" evidence="10">
    <location>
        <begin position="195"/>
        <end position="224"/>
    </location>
</feature>
<evidence type="ECO:0000256" key="2">
    <source>
        <dbReference type="ARBA" id="ARBA00022723"/>
    </source>
</evidence>
<evidence type="ECO:0000256" key="8">
    <source>
        <dbReference type="PROSITE-ProRule" id="PRU00042"/>
    </source>
</evidence>
<evidence type="ECO:0000256" key="6">
    <source>
        <dbReference type="ARBA" id="ARBA00023125"/>
    </source>
</evidence>